<evidence type="ECO:0000313" key="1">
    <source>
        <dbReference type="EMBL" id="KAH3789551.1"/>
    </source>
</evidence>
<evidence type="ECO:0000313" key="2">
    <source>
        <dbReference type="Proteomes" id="UP000828390"/>
    </source>
</evidence>
<keyword evidence="2" id="KW-1185">Reference proteome</keyword>
<dbReference type="AlphaFoldDB" id="A0A9D4F3T5"/>
<accession>A0A9D4F3T5</accession>
<reference evidence="1" key="2">
    <citation type="submission" date="2020-11" db="EMBL/GenBank/DDBJ databases">
        <authorList>
            <person name="McCartney M.A."/>
            <person name="Auch B."/>
            <person name="Kono T."/>
            <person name="Mallez S."/>
            <person name="Becker A."/>
            <person name="Gohl D.M."/>
            <person name="Silverstein K.A.T."/>
            <person name="Koren S."/>
            <person name="Bechman K.B."/>
            <person name="Herman A."/>
            <person name="Abrahante J.E."/>
            <person name="Garbe J."/>
        </authorList>
    </citation>
    <scope>NUCLEOTIDE SEQUENCE</scope>
    <source>
        <strain evidence="1">Duluth1</strain>
        <tissue evidence="1">Whole animal</tissue>
    </source>
</reference>
<reference evidence="1" key="1">
    <citation type="journal article" date="2019" name="bioRxiv">
        <title>The Genome of the Zebra Mussel, Dreissena polymorpha: A Resource for Invasive Species Research.</title>
        <authorList>
            <person name="McCartney M.A."/>
            <person name="Auch B."/>
            <person name="Kono T."/>
            <person name="Mallez S."/>
            <person name="Zhang Y."/>
            <person name="Obille A."/>
            <person name="Becker A."/>
            <person name="Abrahante J.E."/>
            <person name="Garbe J."/>
            <person name="Badalamenti J.P."/>
            <person name="Herman A."/>
            <person name="Mangelson H."/>
            <person name="Liachko I."/>
            <person name="Sullivan S."/>
            <person name="Sone E.D."/>
            <person name="Koren S."/>
            <person name="Silverstein K.A.T."/>
            <person name="Beckman K.B."/>
            <person name="Gohl D.M."/>
        </authorList>
    </citation>
    <scope>NUCLEOTIDE SEQUENCE</scope>
    <source>
        <strain evidence="1">Duluth1</strain>
        <tissue evidence="1">Whole animal</tissue>
    </source>
</reference>
<sequence>MKNVFPEPPVAAFRRDCNLQDILVHKKQNRLFFRVPNRSGPCGAQKYAICPYMMEAEKFSNTTGKSYNVRNEVTCKYTNVVYAVHCER</sequence>
<proteinExistence type="predicted"/>
<name>A0A9D4F3T5_DREPO</name>
<dbReference type="Proteomes" id="UP000828390">
    <property type="component" value="Unassembled WGS sequence"/>
</dbReference>
<gene>
    <name evidence="1" type="ORF">DPMN_167732</name>
</gene>
<organism evidence="1 2">
    <name type="scientific">Dreissena polymorpha</name>
    <name type="common">Zebra mussel</name>
    <name type="synonym">Mytilus polymorpha</name>
    <dbReference type="NCBI Taxonomy" id="45954"/>
    <lineage>
        <taxon>Eukaryota</taxon>
        <taxon>Metazoa</taxon>
        <taxon>Spiralia</taxon>
        <taxon>Lophotrochozoa</taxon>
        <taxon>Mollusca</taxon>
        <taxon>Bivalvia</taxon>
        <taxon>Autobranchia</taxon>
        <taxon>Heteroconchia</taxon>
        <taxon>Euheterodonta</taxon>
        <taxon>Imparidentia</taxon>
        <taxon>Neoheterodontei</taxon>
        <taxon>Myida</taxon>
        <taxon>Dreissenoidea</taxon>
        <taxon>Dreissenidae</taxon>
        <taxon>Dreissena</taxon>
    </lineage>
</organism>
<protein>
    <submittedName>
        <fullName evidence="1">Uncharacterized protein</fullName>
    </submittedName>
</protein>
<comment type="caution">
    <text evidence="1">The sequence shown here is derived from an EMBL/GenBank/DDBJ whole genome shotgun (WGS) entry which is preliminary data.</text>
</comment>
<dbReference type="EMBL" id="JAIWYP010000008">
    <property type="protein sequence ID" value="KAH3789551.1"/>
    <property type="molecule type" value="Genomic_DNA"/>
</dbReference>